<dbReference type="Gene3D" id="3.90.1580.10">
    <property type="entry name" value="paralog of FGE (formylglycine-generating enzyme)"/>
    <property type="match status" value="1"/>
</dbReference>
<dbReference type="RefSeq" id="WP_136947911.1">
    <property type="nucleotide sequence ID" value="NZ_SWFM01000004.1"/>
</dbReference>
<organism evidence="2 3">
    <name type="scientific">Guptibacillus hwajinpoensis</name>
    <dbReference type="NCBI Taxonomy" id="208199"/>
    <lineage>
        <taxon>Bacteria</taxon>
        <taxon>Bacillati</taxon>
        <taxon>Bacillota</taxon>
        <taxon>Bacilli</taxon>
        <taxon>Bacillales</taxon>
        <taxon>Guptibacillaceae</taxon>
        <taxon>Guptibacillus</taxon>
    </lineage>
</organism>
<dbReference type="OrthoDB" id="9768004at2"/>
<dbReference type="AlphaFoldDB" id="A0A4U1MG36"/>
<dbReference type="InterPro" id="IPR051043">
    <property type="entry name" value="Sulfatase_Mod_Factor_Kinase"/>
</dbReference>
<feature type="domain" description="Sulfatase-modifying factor enzyme-like" evidence="1">
    <location>
        <begin position="119"/>
        <end position="327"/>
    </location>
</feature>
<name>A0A4U1MG36_9BACL</name>
<protein>
    <submittedName>
        <fullName evidence="2">Serine/threonine protein kinase</fullName>
    </submittedName>
</protein>
<evidence type="ECO:0000313" key="3">
    <source>
        <dbReference type="Proteomes" id="UP000310541"/>
    </source>
</evidence>
<keyword evidence="2" id="KW-0808">Transferase</keyword>
<accession>A0A4U1MG36</accession>
<dbReference type="InterPro" id="IPR005532">
    <property type="entry name" value="SUMF_dom"/>
</dbReference>
<keyword evidence="2" id="KW-0418">Kinase</keyword>
<comment type="caution">
    <text evidence="2">The sequence shown here is derived from an EMBL/GenBank/DDBJ whole genome shotgun (WGS) entry which is preliminary data.</text>
</comment>
<dbReference type="GO" id="GO:0120147">
    <property type="term" value="F:formylglycine-generating oxidase activity"/>
    <property type="evidence" value="ECO:0007669"/>
    <property type="project" value="TreeGrafter"/>
</dbReference>
<dbReference type="PANTHER" id="PTHR23150:SF19">
    <property type="entry name" value="FORMYLGLYCINE-GENERATING ENZYME"/>
    <property type="match status" value="1"/>
</dbReference>
<keyword evidence="2" id="KW-0723">Serine/threonine-protein kinase</keyword>
<dbReference type="InterPro" id="IPR042095">
    <property type="entry name" value="SUMF_sf"/>
</dbReference>
<sequence>MQLISLANKKGELNNLSFREAMGLPEDYINLNIHDLSKEFNLIQKLDEKSLINVIESLNEPLKKRYAAGLMLNLLGDTRICTLDPQMVTIPSNHIYIGLDKEDVPRIVEQYNETGIIEEWIEKETPKIKVDVKTFKISKYPITNMEFKDFINDQYGEETPSSWEFGRYPIEKGNHPVYTITPETAENYAHWLSKKTGRKFRLPTEYEWEYAAGGADQLEFPWGNEFLENKCNTVEAGILDSTPVGIFPDGSSPFGVLDMAGNIEEYVADNYQPYSKGSIVEDDLLKKAGSYRVARGGSFTRLKDLARCKRRHGKFPSDLYVMGFRLAEDI</sequence>
<dbReference type="EMBL" id="SWFM01000004">
    <property type="protein sequence ID" value="TKD69240.1"/>
    <property type="molecule type" value="Genomic_DNA"/>
</dbReference>
<dbReference type="PANTHER" id="PTHR23150">
    <property type="entry name" value="SULFATASE MODIFYING FACTOR 1, 2"/>
    <property type="match status" value="1"/>
</dbReference>
<dbReference type="Pfam" id="PF03781">
    <property type="entry name" value="FGE-sulfatase"/>
    <property type="match status" value="1"/>
</dbReference>
<gene>
    <name evidence="2" type="ORF">FBF83_14665</name>
</gene>
<proteinExistence type="predicted"/>
<reference evidence="2 3" key="1">
    <citation type="submission" date="2019-04" db="EMBL/GenBank/DDBJ databases">
        <title>Genome sequence of Bacillus hwajinpoensis strain Y2.</title>
        <authorList>
            <person name="Fair J.L."/>
            <person name="Maclea K.S."/>
        </authorList>
    </citation>
    <scope>NUCLEOTIDE SEQUENCE [LARGE SCALE GENOMIC DNA]</scope>
    <source>
        <strain evidence="2 3">Y2</strain>
    </source>
</reference>
<evidence type="ECO:0000313" key="2">
    <source>
        <dbReference type="EMBL" id="TKD69240.1"/>
    </source>
</evidence>
<dbReference type="GO" id="GO:0004674">
    <property type="term" value="F:protein serine/threonine kinase activity"/>
    <property type="evidence" value="ECO:0007669"/>
    <property type="project" value="UniProtKB-KW"/>
</dbReference>
<evidence type="ECO:0000259" key="1">
    <source>
        <dbReference type="Pfam" id="PF03781"/>
    </source>
</evidence>
<dbReference type="SUPFAM" id="SSF56436">
    <property type="entry name" value="C-type lectin-like"/>
    <property type="match status" value="1"/>
</dbReference>
<dbReference type="InterPro" id="IPR016187">
    <property type="entry name" value="CTDL_fold"/>
</dbReference>
<dbReference type="Proteomes" id="UP000310541">
    <property type="component" value="Unassembled WGS sequence"/>
</dbReference>